<sequence length="664" mass="71044">MKKQFAALMLAMLMGLTPAVSFANVIDESRYQIPLSQGVNLKKVSSFYEWGVQNVNILEVDLNNPSVKLDVLFNKSGFINRTTLSNMVNQEQGVVAAVNGDFFSMSTPAFSIGPIVKDGKQLSSPHYELNKYASLLVDSTGNALLAYLYSNVQVENSSRGINVDISAINKPSKDYGNIVIYTKEYTPNSPGANKTYFDLTEIVVENDIVREVRYGQPSVAIPENGYVILAAGANSFVLQGAFTPGEKVKLKTDINLNYNNIKTAIGGGTMLLKNGAETSITQSVSGKSQRTALGITADKKMLIVTVDGRKSPFIGMDEKDMQAYMKALGAKDAMMLDGGGSTQLMADGKIQNTMASAERSLVNGLTIKNTAPKGSISQIEISVLNETIFQGDKVELAIRAFDASKNPIDITTPSFQVFGEGISGNFDGRYFTPTSSGSGNIVASYGGVTGKIPVEILKKNAPDSKMVQTLPASGTAAVFGSMSGGESIIDQAFKAKLASSASANQAVMTLGAADNAFLGAVSAPKEAFNGAYKYKTAGNTTFISVDNRNGGVYKVKGQWDYLKGLMSKSAGNVVIVLQGSDKSADSIDQNAFDKIIQKEAKTKNVYVVYSGKSFSSRVDGNVSYISVVDYASMPKSNIYQDIKYLQFAEADGKLVYGFKPVLTP</sequence>
<keyword evidence="1" id="KW-0732">Signal</keyword>
<accession>A0A1T5DJ41</accession>
<keyword evidence="4" id="KW-1185">Reference proteome</keyword>
<feature type="domain" description="Phosphodiester glycosidase" evidence="2">
    <location>
        <begin position="201"/>
        <end position="367"/>
    </location>
</feature>
<dbReference type="PANTHER" id="PTHR40446:SF2">
    <property type="entry name" value="N-ACETYLGLUCOSAMINE-1-PHOSPHODIESTER ALPHA-N-ACETYLGLUCOSAMINIDASE"/>
    <property type="match status" value="1"/>
</dbReference>
<name>A0A1T5DJ41_9FIRM</name>
<evidence type="ECO:0000313" key="4">
    <source>
        <dbReference type="Proteomes" id="UP000243406"/>
    </source>
</evidence>
<dbReference type="OrthoDB" id="9809781at2"/>
<evidence type="ECO:0000256" key="1">
    <source>
        <dbReference type="SAM" id="SignalP"/>
    </source>
</evidence>
<gene>
    <name evidence="3" type="ORF">SAMN02745120_0011</name>
</gene>
<dbReference type="InterPro" id="IPR018711">
    <property type="entry name" value="NAGPA"/>
</dbReference>
<evidence type="ECO:0000259" key="2">
    <source>
        <dbReference type="Pfam" id="PF09992"/>
    </source>
</evidence>
<reference evidence="4" key="1">
    <citation type="submission" date="2017-02" db="EMBL/GenBank/DDBJ databases">
        <authorList>
            <person name="Varghese N."/>
            <person name="Submissions S."/>
        </authorList>
    </citation>
    <scope>NUCLEOTIDE SEQUENCE [LARGE SCALE GENOMIC DNA]</scope>
    <source>
        <strain evidence="4">ATCC 35199</strain>
    </source>
</reference>
<dbReference type="AlphaFoldDB" id="A0A1T5DJ41"/>
<dbReference type="EMBL" id="FUYN01000010">
    <property type="protein sequence ID" value="SKB71725.1"/>
    <property type="molecule type" value="Genomic_DNA"/>
</dbReference>
<dbReference type="PANTHER" id="PTHR40446">
    <property type="entry name" value="N-ACETYLGLUCOSAMINE-1-PHOSPHODIESTER ALPHA-N-ACETYLGLUCOSAMINIDASE"/>
    <property type="match status" value="1"/>
</dbReference>
<organism evidence="3 4">
    <name type="scientific">Acetoanaerobium noterae</name>
    <dbReference type="NCBI Taxonomy" id="745369"/>
    <lineage>
        <taxon>Bacteria</taxon>
        <taxon>Bacillati</taxon>
        <taxon>Bacillota</taxon>
        <taxon>Clostridia</taxon>
        <taxon>Peptostreptococcales</taxon>
        <taxon>Filifactoraceae</taxon>
        <taxon>Acetoanaerobium</taxon>
    </lineage>
</organism>
<evidence type="ECO:0000313" key="3">
    <source>
        <dbReference type="EMBL" id="SKB71725.1"/>
    </source>
</evidence>
<feature type="signal peptide" evidence="1">
    <location>
        <begin position="1"/>
        <end position="23"/>
    </location>
</feature>
<dbReference type="RefSeq" id="WP_079590668.1">
    <property type="nucleotide sequence ID" value="NZ_FUYN01000010.1"/>
</dbReference>
<protein>
    <recommendedName>
        <fullName evidence="2">Phosphodiester glycosidase domain-containing protein</fullName>
    </recommendedName>
</protein>
<dbReference type="Pfam" id="PF09992">
    <property type="entry name" value="NAGPA"/>
    <property type="match status" value="1"/>
</dbReference>
<proteinExistence type="predicted"/>
<dbReference type="Proteomes" id="UP000243406">
    <property type="component" value="Unassembled WGS sequence"/>
</dbReference>
<feature type="chain" id="PRO_5012120380" description="Phosphodiester glycosidase domain-containing protein" evidence="1">
    <location>
        <begin position="24"/>
        <end position="664"/>
    </location>
</feature>